<gene>
    <name evidence="5" type="ORF">Glove_18g46</name>
</gene>
<evidence type="ECO:0000259" key="4">
    <source>
        <dbReference type="Pfam" id="PF20147"/>
    </source>
</evidence>
<proteinExistence type="predicted"/>
<evidence type="ECO:0000256" key="2">
    <source>
        <dbReference type="ARBA" id="ARBA00004613"/>
    </source>
</evidence>
<dbReference type="Pfam" id="PF20147">
    <property type="entry name" value="Crinkler"/>
    <property type="match status" value="1"/>
</dbReference>
<dbReference type="AlphaFoldDB" id="A0A397JXN4"/>
<dbReference type="Proteomes" id="UP000266861">
    <property type="component" value="Unassembled WGS sequence"/>
</dbReference>
<evidence type="ECO:0000256" key="1">
    <source>
        <dbReference type="ARBA" id="ARBA00004340"/>
    </source>
</evidence>
<evidence type="ECO:0000256" key="3">
    <source>
        <dbReference type="ARBA" id="ARBA00022525"/>
    </source>
</evidence>
<dbReference type="GO" id="GO:0043657">
    <property type="term" value="C:host cell"/>
    <property type="evidence" value="ECO:0007669"/>
    <property type="project" value="UniProtKB-SubCell"/>
</dbReference>
<dbReference type="GO" id="GO:0005576">
    <property type="term" value="C:extracellular region"/>
    <property type="evidence" value="ECO:0007669"/>
    <property type="project" value="UniProtKB-SubCell"/>
</dbReference>
<sequence length="96" mass="11711">MEIYSIYYRIEEKSFSLYKHIDITFRKIQIHCFSGPNHIRNIRKREDPTELIFPVEINNSQTTEKLKKFIRTRKKNTFSHVDANQLELWKVDICQH</sequence>
<keyword evidence="3" id="KW-0964">Secreted</keyword>
<organism evidence="5 6">
    <name type="scientific">Diversispora epigaea</name>
    <dbReference type="NCBI Taxonomy" id="1348612"/>
    <lineage>
        <taxon>Eukaryota</taxon>
        <taxon>Fungi</taxon>
        <taxon>Fungi incertae sedis</taxon>
        <taxon>Mucoromycota</taxon>
        <taxon>Glomeromycotina</taxon>
        <taxon>Glomeromycetes</taxon>
        <taxon>Diversisporales</taxon>
        <taxon>Diversisporaceae</taxon>
        <taxon>Diversispora</taxon>
    </lineage>
</organism>
<evidence type="ECO:0000313" key="5">
    <source>
        <dbReference type="EMBL" id="RHZ89200.1"/>
    </source>
</evidence>
<protein>
    <recommendedName>
        <fullName evidence="4">Crinkler effector protein N-terminal domain-containing protein</fullName>
    </recommendedName>
</protein>
<accession>A0A397JXN4</accession>
<dbReference type="EMBL" id="PQFF01000016">
    <property type="protein sequence ID" value="RHZ89200.1"/>
    <property type="molecule type" value="Genomic_DNA"/>
</dbReference>
<comment type="subcellular location">
    <subcellularLocation>
        <location evidence="1">Host cell</location>
    </subcellularLocation>
    <subcellularLocation>
        <location evidence="2">Secreted</location>
    </subcellularLocation>
</comment>
<comment type="caution">
    <text evidence="5">The sequence shown here is derived from an EMBL/GenBank/DDBJ whole genome shotgun (WGS) entry which is preliminary data.</text>
</comment>
<dbReference type="InterPro" id="IPR045379">
    <property type="entry name" value="Crinkler_N"/>
</dbReference>
<feature type="domain" description="Crinkler effector protein N-terminal" evidence="4">
    <location>
        <begin position="49"/>
        <end position="92"/>
    </location>
</feature>
<name>A0A397JXN4_9GLOM</name>
<evidence type="ECO:0000313" key="6">
    <source>
        <dbReference type="Proteomes" id="UP000266861"/>
    </source>
</evidence>
<reference evidence="5 6" key="1">
    <citation type="submission" date="2018-08" db="EMBL/GenBank/DDBJ databases">
        <title>Genome and evolution of the arbuscular mycorrhizal fungus Diversispora epigaea (formerly Glomus versiforme) and its bacterial endosymbionts.</title>
        <authorList>
            <person name="Sun X."/>
            <person name="Fei Z."/>
            <person name="Harrison M."/>
        </authorList>
    </citation>
    <scope>NUCLEOTIDE SEQUENCE [LARGE SCALE GENOMIC DNA]</scope>
    <source>
        <strain evidence="5 6">IT104</strain>
    </source>
</reference>
<dbReference type="OrthoDB" id="2307349at2759"/>
<keyword evidence="6" id="KW-1185">Reference proteome</keyword>